<evidence type="ECO:0000313" key="2">
    <source>
        <dbReference type="Proteomes" id="UP000001572"/>
    </source>
</evidence>
<accession>A6TSY4</accession>
<gene>
    <name evidence="1" type="ordered locus">Amet_3163</name>
</gene>
<protein>
    <submittedName>
        <fullName evidence="1">Uncharacterized protein</fullName>
    </submittedName>
</protein>
<dbReference type="KEGG" id="amt:Amet_3163"/>
<dbReference type="EMBL" id="CP000724">
    <property type="protein sequence ID" value="ABR49302.1"/>
    <property type="molecule type" value="Genomic_DNA"/>
</dbReference>
<reference evidence="2" key="1">
    <citation type="journal article" date="2016" name="Genome Announc.">
        <title>Complete genome sequence of Alkaliphilus metalliredigens strain QYMF, an alkaliphilic and metal-reducing bacterium isolated from borax-contaminated leachate ponds.</title>
        <authorList>
            <person name="Hwang C."/>
            <person name="Copeland A."/>
            <person name="Lucas S."/>
            <person name="Lapidus A."/>
            <person name="Barry K."/>
            <person name="Detter J.C."/>
            <person name="Glavina Del Rio T."/>
            <person name="Hammon N."/>
            <person name="Israni S."/>
            <person name="Dalin E."/>
            <person name="Tice H."/>
            <person name="Pitluck S."/>
            <person name="Chertkov O."/>
            <person name="Brettin T."/>
            <person name="Bruce D."/>
            <person name="Han C."/>
            <person name="Schmutz J."/>
            <person name="Larimer F."/>
            <person name="Land M.L."/>
            <person name="Hauser L."/>
            <person name="Kyrpides N."/>
            <person name="Mikhailova N."/>
            <person name="Ye Q."/>
            <person name="Zhou J."/>
            <person name="Richardson P."/>
            <person name="Fields M.W."/>
        </authorList>
    </citation>
    <scope>NUCLEOTIDE SEQUENCE [LARGE SCALE GENOMIC DNA]</scope>
    <source>
        <strain evidence="2">QYMF</strain>
    </source>
</reference>
<dbReference type="AlphaFoldDB" id="A6TSY4"/>
<keyword evidence="2" id="KW-1185">Reference proteome</keyword>
<dbReference type="HOGENOM" id="CLU_188988_0_0_9"/>
<dbReference type="STRING" id="293826.Amet_3163"/>
<name>A6TSY4_ALKMQ</name>
<sequence>MGKGGRKMALVCPICNGLASYVVKCDTCHQGMEARGAIQDYFDDYSPYLSQEITKKNDGVDSDQCVHLFYCPHCQNDTPVVINVLQM</sequence>
<proteinExistence type="predicted"/>
<organism evidence="1 2">
    <name type="scientific">Alkaliphilus metalliredigens (strain QYMF)</name>
    <dbReference type="NCBI Taxonomy" id="293826"/>
    <lineage>
        <taxon>Bacteria</taxon>
        <taxon>Bacillati</taxon>
        <taxon>Bacillota</taxon>
        <taxon>Clostridia</taxon>
        <taxon>Peptostreptococcales</taxon>
        <taxon>Natronincolaceae</taxon>
        <taxon>Alkaliphilus</taxon>
    </lineage>
</organism>
<dbReference type="eggNOG" id="ENOG5033AT6">
    <property type="taxonomic scope" value="Bacteria"/>
</dbReference>
<evidence type="ECO:0000313" key="1">
    <source>
        <dbReference type="EMBL" id="ABR49302.1"/>
    </source>
</evidence>
<dbReference type="Proteomes" id="UP000001572">
    <property type="component" value="Chromosome"/>
</dbReference>